<dbReference type="Proteomes" id="UP000316726">
    <property type="component" value="Chromosome 6"/>
</dbReference>
<feature type="transmembrane region" description="Helical" evidence="9">
    <location>
        <begin position="252"/>
        <end position="273"/>
    </location>
</feature>
<dbReference type="EMBL" id="CP031039">
    <property type="protein sequence ID" value="QDZ21809.1"/>
    <property type="molecule type" value="Genomic_DNA"/>
</dbReference>
<protein>
    <submittedName>
        <fullName evidence="11">MFS general substrate transporter</fullName>
    </submittedName>
</protein>
<feature type="transmembrane region" description="Helical" evidence="9">
    <location>
        <begin position="372"/>
        <end position="391"/>
    </location>
</feature>
<dbReference type="InterPro" id="IPR036259">
    <property type="entry name" value="MFS_trans_sf"/>
</dbReference>
<keyword evidence="5 9" id="KW-1133">Transmembrane helix</keyword>
<evidence type="ECO:0000256" key="3">
    <source>
        <dbReference type="ARBA" id="ARBA00022692"/>
    </source>
</evidence>
<feature type="compositionally biased region" description="Low complexity" evidence="8">
    <location>
        <begin position="174"/>
        <end position="183"/>
    </location>
</feature>
<dbReference type="FunFam" id="1.20.1250.20:FF:000272">
    <property type="entry name" value="Probable anion transporter 6, chloroplastic"/>
    <property type="match status" value="1"/>
</dbReference>
<sequence length="408" mass="43746">MDKVNISIAIIPMAADYGWTPTTAGFIQSAFFYGYLFAQLPGGWLANKFGGQRVLPFGVALWSIATAAVPFVAGDIRWLSLSRLLVGLGEGVSPPAAVDVISRYVPVNERSRATSIVFGGLNMGTVVGLTVAPTLIEGLGWPSVFVGFGVIGVAWCYWFDAVVPTNVEAEAEPVAAAESAENGAEGEKAGAEEPGEDEGIPWGQFVQHTPLRALTYIHFCNNWAVYTILSWLPTFYKDYLSVDLQGAAHLALLPPIAGIAVSVVAAPLADGLVERGVSVTLVRKIMQSVAFLSPAGCMLACIFSEDKQLSTWLLPLGLGLQTFSFAGLYSNHQDIAPKYASILLAITNIFGSIPGVVGVPFTGWLLDHTDSWYLSLFGPTLFFYISGAFVYTKWGSGERMVIRSEKDT</sequence>
<dbReference type="InterPro" id="IPR050382">
    <property type="entry name" value="MFS_Na/Anion_cotransporter"/>
</dbReference>
<dbReference type="InterPro" id="IPR020846">
    <property type="entry name" value="MFS_dom"/>
</dbReference>
<dbReference type="OrthoDB" id="2250022at2759"/>
<feature type="transmembrane region" description="Helical" evidence="9">
    <location>
        <begin position="139"/>
        <end position="159"/>
    </location>
</feature>
<gene>
    <name evidence="11" type="ORF">A3770_06p43270</name>
</gene>
<evidence type="ECO:0000259" key="10">
    <source>
        <dbReference type="PROSITE" id="PS50850"/>
    </source>
</evidence>
<evidence type="ECO:0000313" key="12">
    <source>
        <dbReference type="Proteomes" id="UP000316726"/>
    </source>
</evidence>
<keyword evidence="12" id="KW-1185">Reference proteome</keyword>
<keyword evidence="3 9" id="KW-0812">Transmembrane</keyword>
<dbReference type="Gene3D" id="1.20.1250.20">
    <property type="entry name" value="MFS general substrate transporter like domains"/>
    <property type="match status" value="2"/>
</dbReference>
<evidence type="ECO:0000256" key="1">
    <source>
        <dbReference type="ARBA" id="ARBA00004141"/>
    </source>
</evidence>
<reference evidence="11 12" key="1">
    <citation type="submission" date="2018-07" db="EMBL/GenBank/DDBJ databases">
        <title>The complete nuclear genome of the prasinophyte Chloropicon primus (CCMP1205).</title>
        <authorList>
            <person name="Pombert J.-F."/>
            <person name="Otis C."/>
            <person name="Turmel M."/>
            <person name="Lemieux C."/>
        </authorList>
    </citation>
    <scope>NUCLEOTIDE SEQUENCE [LARGE SCALE GENOMIC DNA]</scope>
    <source>
        <strain evidence="11 12">CCMP1205</strain>
    </source>
</reference>
<keyword evidence="4" id="KW-0769">Symport</keyword>
<proteinExistence type="inferred from homology"/>
<evidence type="ECO:0000256" key="9">
    <source>
        <dbReference type="SAM" id="Phobius"/>
    </source>
</evidence>
<feature type="transmembrane region" description="Helical" evidence="9">
    <location>
        <begin position="213"/>
        <end position="232"/>
    </location>
</feature>
<dbReference type="GO" id="GO:0016020">
    <property type="term" value="C:membrane"/>
    <property type="evidence" value="ECO:0007669"/>
    <property type="project" value="UniProtKB-SubCell"/>
</dbReference>
<dbReference type="AlphaFoldDB" id="A0A5B8MMX1"/>
<evidence type="ECO:0000256" key="2">
    <source>
        <dbReference type="ARBA" id="ARBA00022448"/>
    </source>
</evidence>
<dbReference type="STRING" id="1764295.A0A5B8MMX1"/>
<evidence type="ECO:0000313" key="11">
    <source>
        <dbReference type="EMBL" id="QDZ21809.1"/>
    </source>
</evidence>
<dbReference type="GO" id="GO:0015293">
    <property type="term" value="F:symporter activity"/>
    <property type="evidence" value="ECO:0007669"/>
    <property type="project" value="UniProtKB-KW"/>
</dbReference>
<keyword evidence="6 9" id="KW-0472">Membrane</keyword>
<feature type="transmembrane region" description="Helical" evidence="9">
    <location>
        <begin position="113"/>
        <end position="133"/>
    </location>
</feature>
<evidence type="ECO:0000256" key="6">
    <source>
        <dbReference type="ARBA" id="ARBA00023136"/>
    </source>
</evidence>
<dbReference type="PANTHER" id="PTHR11662">
    <property type="entry name" value="SOLUTE CARRIER FAMILY 17"/>
    <property type="match status" value="1"/>
</dbReference>
<dbReference type="InterPro" id="IPR011701">
    <property type="entry name" value="MFS"/>
</dbReference>
<name>A0A5B8MMX1_9CHLO</name>
<dbReference type="SUPFAM" id="SSF103473">
    <property type="entry name" value="MFS general substrate transporter"/>
    <property type="match status" value="1"/>
</dbReference>
<evidence type="ECO:0000256" key="8">
    <source>
        <dbReference type="SAM" id="MobiDB-lite"/>
    </source>
</evidence>
<evidence type="ECO:0000256" key="7">
    <source>
        <dbReference type="ARBA" id="ARBA00024362"/>
    </source>
</evidence>
<accession>A0A5B8MMX1</accession>
<feature type="transmembrane region" description="Helical" evidence="9">
    <location>
        <begin position="309"/>
        <end position="330"/>
    </location>
</feature>
<evidence type="ECO:0000256" key="4">
    <source>
        <dbReference type="ARBA" id="ARBA00022847"/>
    </source>
</evidence>
<comment type="subcellular location">
    <subcellularLocation>
        <location evidence="1">Membrane</location>
        <topology evidence="1">Multi-pass membrane protein</topology>
    </subcellularLocation>
</comment>
<dbReference type="Pfam" id="PF07690">
    <property type="entry name" value="MFS_1"/>
    <property type="match status" value="1"/>
</dbReference>
<dbReference type="PROSITE" id="PS50850">
    <property type="entry name" value="MFS"/>
    <property type="match status" value="1"/>
</dbReference>
<comment type="similarity">
    <text evidence="7">Belongs to the major facilitator superfamily. Sodium/anion cotransporter (TC 2.A.1.14) family.</text>
</comment>
<keyword evidence="2" id="KW-0813">Transport</keyword>
<feature type="region of interest" description="Disordered" evidence="8">
    <location>
        <begin position="174"/>
        <end position="199"/>
    </location>
</feature>
<feature type="transmembrane region" description="Helical" evidence="9">
    <location>
        <begin position="342"/>
        <end position="366"/>
    </location>
</feature>
<dbReference type="FunFam" id="1.20.1250.20:FF:000003">
    <property type="entry name" value="Solute carrier family 17 member 3"/>
    <property type="match status" value="1"/>
</dbReference>
<organism evidence="11 12">
    <name type="scientific">Chloropicon primus</name>
    <dbReference type="NCBI Taxonomy" id="1764295"/>
    <lineage>
        <taxon>Eukaryota</taxon>
        <taxon>Viridiplantae</taxon>
        <taxon>Chlorophyta</taxon>
        <taxon>Chloropicophyceae</taxon>
        <taxon>Chloropicales</taxon>
        <taxon>Chloropicaceae</taxon>
        <taxon>Chloropicon</taxon>
    </lineage>
</organism>
<evidence type="ECO:0000256" key="5">
    <source>
        <dbReference type="ARBA" id="ARBA00022989"/>
    </source>
</evidence>
<feature type="domain" description="Major facilitator superfamily (MFS) profile" evidence="10">
    <location>
        <begin position="1"/>
        <end position="408"/>
    </location>
</feature>
<feature type="transmembrane region" description="Helical" evidence="9">
    <location>
        <begin position="285"/>
        <end position="303"/>
    </location>
</feature>
<dbReference type="PANTHER" id="PTHR11662:SF243">
    <property type="entry name" value="ANION TRANSPORTER 6, CHLOROPLASTIC-RELATED"/>
    <property type="match status" value="1"/>
</dbReference>
<feature type="transmembrane region" description="Helical" evidence="9">
    <location>
        <begin position="54"/>
        <end position="73"/>
    </location>
</feature>